<dbReference type="RefSeq" id="WP_114917265.1">
    <property type="nucleotide sequence ID" value="NZ_CP024848.1"/>
</dbReference>
<evidence type="ECO:0000256" key="2">
    <source>
        <dbReference type="HAMAP-Rule" id="MF_00973"/>
    </source>
</evidence>
<dbReference type="OrthoDB" id="9783842at2"/>
<evidence type="ECO:0000256" key="1">
    <source>
        <dbReference type="ARBA" id="ARBA00022490"/>
    </source>
</evidence>
<dbReference type="EMBL" id="CP024848">
    <property type="protein sequence ID" value="AXI09978.1"/>
    <property type="molecule type" value="Genomic_DNA"/>
</dbReference>
<dbReference type="CDD" id="cd07187">
    <property type="entry name" value="YvcK_like"/>
    <property type="match status" value="1"/>
</dbReference>
<comment type="subcellular location">
    <subcellularLocation>
        <location evidence="2">Cytoplasm</location>
    </subcellularLocation>
</comment>
<proteinExistence type="inferred from homology"/>
<dbReference type="GO" id="GO:0043743">
    <property type="term" value="F:LPPG:FO 2-phospho-L-lactate transferase activity"/>
    <property type="evidence" value="ECO:0007669"/>
    <property type="project" value="InterPro"/>
</dbReference>
<dbReference type="KEGG" id="ocn:CUC15_14055"/>
<protein>
    <recommendedName>
        <fullName evidence="2">Gluconeogenesis factor</fullName>
    </recommendedName>
</protein>
<keyword evidence="4" id="KW-1185">Reference proteome</keyword>
<dbReference type="Pfam" id="PF01933">
    <property type="entry name" value="CofD"/>
    <property type="match status" value="1"/>
</dbReference>
<dbReference type="Gene3D" id="3.40.50.10680">
    <property type="entry name" value="CofD-like domains"/>
    <property type="match status" value="1"/>
</dbReference>
<dbReference type="AlphaFoldDB" id="A0A345PIZ8"/>
<comment type="similarity">
    <text evidence="2">Belongs to the gluconeogenesis factor family.</text>
</comment>
<keyword evidence="1 2" id="KW-0963">Cytoplasm</keyword>
<sequence length="320" mass="34620">MTNKKRPRIVVMGGGTGMPVLLRGLKNLPIDLTALVTVADDGGSSGRLRSEMAIPAPGDIRNVIAALSDVEPMLLELFQHRFSVGNGLSGHSMGNLLLAAMTSITGDFFTGIKEISRVLNVKGEIYPISNQNMALNAKFTDGSIVTGESNIPLERKRIDRVFLSPEPVKPLPNAIHAIQKADLVVISPGSLYTSIMPNLIIPKIDVALKETKAKVVYVCNVMTQAGETTGYKASDHVKAITDHIGTGCLDAVVVHNEPIKQAVRDIYAEENAEPVVYDTLKLLEMGLEIIEGDIINYSNSTVRHDNNKIANLLYSILQQA</sequence>
<gene>
    <name evidence="3" type="ORF">CUC15_14055</name>
</gene>
<dbReference type="InterPro" id="IPR002882">
    <property type="entry name" value="CofD"/>
</dbReference>
<evidence type="ECO:0000313" key="4">
    <source>
        <dbReference type="Proteomes" id="UP000253908"/>
    </source>
</evidence>
<dbReference type="InterPro" id="IPR010119">
    <property type="entry name" value="Gluconeogen_factor"/>
</dbReference>
<organism evidence="3 4">
    <name type="scientific">Oceanobacillus zhaokaii</name>
    <dbReference type="NCBI Taxonomy" id="2052660"/>
    <lineage>
        <taxon>Bacteria</taxon>
        <taxon>Bacillati</taxon>
        <taxon>Bacillota</taxon>
        <taxon>Bacilli</taxon>
        <taxon>Bacillales</taxon>
        <taxon>Bacillaceae</taxon>
        <taxon>Oceanobacillus</taxon>
    </lineage>
</organism>
<dbReference type="NCBIfam" id="TIGR01826">
    <property type="entry name" value="CofD_related"/>
    <property type="match status" value="1"/>
</dbReference>
<dbReference type="SUPFAM" id="SSF142338">
    <property type="entry name" value="CofD-like"/>
    <property type="match status" value="1"/>
</dbReference>
<dbReference type="PANTHER" id="PTHR30135">
    <property type="entry name" value="UNCHARACTERIZED PROTEIN YVCK-RELATED"/>
    <property type="match status" value="1"/>
</dbReference>
<dbReference type="PANTHER" id="PTHR30135:SF3">
    <property type="entry name" value="GLUCONEOGENESIS FACTOR-RELATED"/>
    <property type="match status" value="1"/>
</dbReference>
<dbReference type="Proteomes" id="UP000253908">
    <property type="component" value="Chromosome"/>
</dbReference>
<name>A0A345PIZ8_9BACI</name>
<dbReference type="InterPro" id="IPR038136">
    <property type="entry name" value="CofD-like_dom_sf"/>
</dbReference>
<comment type="function">
    <text evidence="2">Required for morphogenesis under gluconeogenic growth conditions.</text>
</comment>
<dbReference type="HAMAP" id="MF_00973">
    <property type="entry name" value="Gluconeogen_factor"/>
    <property type="match status" value="1"/>
</dbReference>
<dbReference type="GO" id="GO:0008360">
    <property type="term" value="P:regulation of cell shape"/>
    <property type="evidence" value="ECO:0007669"/>
    <property type="project" value="UniProtKB-UniRule"/>
</dbReference>
<reference evidence="4" key="1">
    <citation type="submission" date="2017-11" db="EMBL/GenBank/DDBJ databases">
        <authorList>
            <person name="Zhu W."/>
        </authorList>
    </citation>
    <scope>NUCLEOTIDE SEQUENCE [LARGE SCALE GENOMIC DNA]</scope>
    <source>
        <strain evidence="4">160</strain>
    </source>
</reference>
<accession>A0A345PIZ8</accession>
<evidence type="ECO:0000313" key="3">
    <source>
        <dbReference type="EMBL" id="AXI09978.1"/>
    </source>
</evidence>
<dbReference type="GO" id="GO:0005737">
    <property type="term" value="C:cytoplasm"/>
    <property type="evidence" value="ECO:0007669"/>
    <property type="project" value="UniProtKB-SubCell"/>
</dbReference>